<feature type="compositionally biased region" description="Acidic residues" evidence="7">
    <location>
        <begin position="577"/>
        <end position="588"/>
    </location>
</feature>
<dbReference type="Proteomes" id="UP000192247">
    <property type="component" value="Unassembled WGS sequence"/>
</dbReference>
<dbReference type="EMBL" id="MNPL01014406">
    <property type="protein sequence ID" value="OQR71504.1"/>
    <property type="molecule type" value="Genomic_DNA"/>
</dbReference>
<evidence type="ECO:0000256" key="1">
    <source>
        <dbReference type="ARBA" id="ARBA00004123"/>
    </source>
</evidence>
<proteinExistence type="inferred from homology"/>
<feature type="region of interest" description="Disordered" evidence="7">
    <location>
        <begin position="577"/>
        <end position="596"/>
    </location>
</feature>
<comment type="subcellular location">
    <subcellularLocation>
        <location evidence="1 6">Nucleus</location>
    </subcellularLocation>
</comment>
<dbReference type="STRING" id="418985.A0A1V9XD87"/>
<evidence type="ECO:0000313" key="9">
    <source>
        <dbReference type="EMBL" id="OQR71504.1"/>
    </source>
</evidence>
<organism evidence="9 10">
    <name type="scientific">Tropilaelaps mercedesae</name>
    <dbReference type="NCBI Taxonomy" id="418985"/>
    <lineage>
        <taxon>Eukaryota</taxon>
        <taxon>Metazoa</taxon>
        <taxon>Ecdysozoa</taxon>
        <taxon>Arthropoda</taxon>
        <taxon>Chelicerata</taxon>
        <taxon>Arachnida</taxon>
        <taxon>Acari</taxon>
        <taxon>Parasitiformes</taxon>
        <taxon>Mesostigmata</taxon>
        <taxon>Gamasina</taxon>
        <taxon>Dermanyssoidea</taxon>
        <taxon>Laelapidae</taxon>
        <taxon>Tropilaelaps</taxon>
    </lineage>
</organism>
<keyword evidence="10" id="KW-1185">Reference proteome</keyword>
<evidence type="ECO:0000256" key="4">
    <source>
        <dbReference type="ARBA" id="ARBA00023163"/>
    </source>
</evidence>
<keyword evidence="4 6" id="KW-0804">Transcription</keyword>
<dbReference type="Pfam" id="PF10513">
    <property type="entry name" value="EPL1"/>
    <property type="match status" value="1"/>
</dbReference>
<evidence type="ECO:0000256" key="5">
    <source>
        <dbReference type="ARBA" id="ARBA00023242"/>
    </source>
</evidence>
<dbReference type="GO" id="GO:0005634">
    <property type="term" value="C:nucleus"/>
    <property type="evidence" value="ECO:0007669"/>
    <property type="project" value="UniProtKB-SubCell"/>
</dbReference>
<evidence type="ECO:0000313" key="10">
    <source>
        <dbReference type="Proteomes" id="UP000192247"/>
    </source>
</evidence>
<evidence type="ECO:0000259" key="8">
    <source>
        <dbReference type="Pfam" id="PF10513"/>
    </source>
</evidence>
<protein>
    <recommendedName>
        <fullName evidence="6">Enhancer of polycomb-like protein</fullName>
    </recommendedName>
</protein>
<gene>
    <name evidence="9" type="ORF">BIW11_01485</name>
</gene>
<keyword evidence="5 6" id="KW-0539">Nucleus</keyword>
<feature type="region of interest" description="Disordered" evidence="7">
    <location>
        <begin position="318"/>
        <end position="357"/>
    </location>
</feature>
<evidence type="ECO:0000256" key="7">
    <source>
        <dbReference type="SAM" id="MobiDB-lite"/>
    </source>
</evidence>
<feature type="compositionally biased region" description="Low complexity" evidence="7">
    <location>
        <begin position="333"/>
        <end position="352"/>
    </location>
</feature>
<evidence type="ECO:0000256" key="3">
    <source>
        <dbReference type="ARBA" id="ARBA00023015"/>
    </source>
</evidence>
<dbReference type="AlphaFoldDB" id="A0A1V9XD87"/>
<comment type="similarity">
    <text evidence="2 6">Belongs to the enhancer of polycomb family.</text>
</comment>
<sequence>MSKLSFRARALDATKAMPVYRSEEIPDLPDFAAINRAVPQMPTGMEKDEECETHLQRAMTAQQTYGHTGELVIPTPDVYPLDSTVHDKLYPANFKLPKQLIYVQPLLAGLDDDTPEYDLDSEDEAWLGRQNGVRDGSFKLSPLQFETMIDRLEKASGGHRVVQMNEAKLLLNHDDDVLIAVYDYWLNKRLRLKSSSLTPQIKTEKRDGSNSANPYVAFRRRTEKMQTRKNRKNDEASYEKMLKLKRDLKKAVTLLEMVKKRERLKREDLNLTVEVFRERVQAGDFNGALVAETLQELARKKQQIQLAQAREREQLLGGIGSLSGTGGRGSTGGTVTSRISSNNNNNTNTNNNGYAGPAANVHQIRELKARHRKTAQGQRISSSHKRQKDRGTASSTDARLTDHPSNGGAGVTGAALLANIGRESRTGDMSGRCPLSSMGGTSGTAVATPITAVGSAGLSAQGTPGQSGQMPVDPAAVGTLGSMLLSSDEDDEETLSSGAEERADALIDMSHEPDGIFTFRRKRNVTYLAPLPFETTLPPLPGNTSSTPHALSSLRPYEQVPRQEQFHLMSLQLESDDSDLSGHEEDDSGQSQSHLPIPCLDEATARERALAVGPELPDSQEFYMTFSGARARALATLPRPAGEAGVKRKRLDTNYLTLLGRRRLGRGGRIVFDRIRVDSPEASP</sequence>
<feature type="compositionally biased region" description="Gly residues" evidence="7">
    <location>
        <begin position="318"/>
        <end position="332"/>
    </location>
</feature>
<accession>A0A1V9XD87</accession>
<dbReference type="InterPro" id="IPR024943">
    <property type="entry name" value="Enhancer_polycomb"/>
</dbReference>
<name>A0A1V9XD87_9ACAR</name>
<comment type="caution">
    <text evidence="9">The sequence shown here is derived from an EMBL/GenBank/DDBJ whole genome shotgun (WGS) entry which is preliminary data.</text>
</comment>
<evidence type="ECO:0000256" key="2">
    <source>
        <dbReference type="ARBA" id="ARBA00008035"/>
    </source>
</evidence>
<keyword evidence="3 6" id="KW-0805">Transcription regulation</keyword>
<dbReference type="GO" id="GO:0035267">
    <property type="term" value="C:NuA4 histone acetyltransferase complex"/>
    <property type="evidence" value="ECO:0007669"/>
    <property type="project" value="InterPro"/>
</dbReference>
<dbReference type="GO" id="GO:0006357">
    <property type="term" value="P:regulation of transcription by RNA polymerase II"/>
    <property type="evidence" value="ECO:0007669"/>
    <property type="project" value="InterPro"/>
</dbReference>
<reference evidence="9 10" key="1">
    <citation type="journal article" date="2017" name="Gigascience">
        <title>Draft genome of the honey bee ectoparasitic mite, Tropilaelaps mercedesae, is shaped by the parasitic life history.</title>
        <authorList>
            <person name="Dong X."/>
            <person name="Armstrong S.D."/>
            <person name="Xia D."/>
            <person name="Makepeace B.L."/>
            <person name="Darby A.C."/>
            <person name="Kadowaki T."/>
        </authorList>
    </citation>
    <scope>NUCLEOTIDE SEQUENCE [LARGE SCALE GENOMIC DNA]</scope>
    <source>
        <strain evidence="9">Wuxi-XJTLU</strain>
    </source>
</reference>
<dbReference type="PANTHER" id="PTHR14898">
    <property type="entry name" value="ENHANCER OF POLYCOMB"/>
    <property type="match status" value="1"/>
</dbReference>
<feature type="domain" description="Enhancer of polycomb-like N-terminal" evidence="8">
    <location>
        <begin position="7"/>
        <end position="154"/>
    </location>
</feature>
<feature type="region of interest" description="Disordered" evidence="7">
    <location>
        <begin position="369"/>
        <end position="412"/>
    </location>
</feature>
<evidence type="ECO:0000256" key="6">
    <source>
        <dbReference type="RuleBase" id="RU361124"/>
    </source>
</evidence>
<dbReference type="InterPro" id="IPR019542">
    <property type="entry name" value="Enhancer_polycomb-like_N"/>
</dbReference>
<dbReference type="InParanoid" id="A0A1V9XD87"/>
<dbReference type="OrthoDB" id="435275at2759"/>